<proteinExistence type="predicted"/>
<dbReference type="Proteomes" id="UP000037696">
    <property type="component" value="Unassembled WGS sequence"/>
</dbReference>
<comment type="caution">
    <text evidence="1">The sequence shown here is derived from an EMBL/GenBank/DDBJ whole genome shotgun (WGS) entry which is preliminary data.</text>
</comment>
<accession>A0A0N0RZW0</accession>
<keyword evidence="2" id="KW-1185">Reference proteome</keyword>
<protein>
    <submittedName>
        <fullName evidence="1">Uncharacterized protein</fullName>
    </submittedName>
</protein>
<sequence length="76" mass="8396">MTSWAIYQDQTILFDAGVDVNMLGALVPEADQSHMGQIHFYVVDRLSLSLSLSLSFSSVHPHTDKSYRVVSPTSTP</sequence>
<gene>
    <name evidence="1" type="ORF">ACN38_g1457</name>
</gene>
<reference evidence="1 2" key="1">
    <citation type="submission" date="2015-08" db="EMBL/GenBank/DDBJ databases">
        <title>Genome sequencing of Penicillium nordicum.</title>
        <authorList>
            <person name="Nguyen H.D."/>
            <person name="Seifert K.A."/>
        </authorList>
    </citation>
    <scope>NUCLEOTIDE SEQUENCE [LARGE SCALE GENOMIC DNA]</scope>
    <source>
        <strain evidence="1 2">DAOMC 185683</strain>
    </source>
</reference>
<dbReference type="EMBL" id="LHQQ01000014">
    <property type="protein sequence ID" value="KOS47629.1"/>
    <property type="molecule type" value="Genomic_DNA"/>
</dbReference>
<name>A0A0N0RZW0_9EURO</name>
<evidence type="ECO:0000313" key="2">
    <source>
        <dbReference type="Proteomes" id="UP000037696"/>
    </source>
</evidence>
<organism evidence="1 2">
    <name type="scientific">Penicillium nordicum</name>
    <dbReference type="NCBI Taxonomy" id="229535"/>
    <lineage>
        <taxon>Eukaryota</taxon>
        <taxon>Fungi</taxon>
        <taxon>Dikarya</taxon>
        <taxon>Ascomycota</taxon>
        <taxon>Pezizomycotina</taxon>
        <taxon>Eurotiomycetes</taxon>
        <taxon>Eurotiomycetidae</taxon>
        <taxon>Eurotiales</taxon>
        <taxon>Aspergillaceae</taxon>
        <taxon>Penicillium</taxon>
    </lineage>
</organism>
<evidence type="ECO:0000313" key="1">
    <source>
        <dbReference type="EMBL" id="KOS47629.1"/>
    </source>
</evidence>
<dbReference type="AlphaFoldDB" id="A0A0N0RZW0"/>